<dbReference type="Proteomes" id="UP000653730">
    <property type="component" value="Unassembled WGS sequence"/>
</dbReference>
<evidence type="ECO:0000256" key="5">
    <source>
        <dbReference type="ARBA" id="ARBA00022840"/>
    </source>
</evidence>
<evidence type="ECO:0000313" key="10">
    <source>
        <dbReference type="EMBL" id="MBC9796894.1"/>
    </source>
</evidence>
<dbReference type="RefSeq" id="WP_187966034.1">
    <property type="nucleotide sequence ID" value="NZ_JACVDC010000040.1"/>
</dbReference>
<keyword evidence="11" id="KW-1185">Reference proteome</keyword>
<dbReference type="AlphaFoldDB" id="A0A926JT55"/>
<dbReference type="GO" id="GO:0015408">
    <property type="term" value="F:ABC-type ferric iron transporter activity"/>
    <property type="evidence" value="ECO:0007669"/>
    <property type="project" value="InterPro"/>
</dbReference>
<comment type="caution">
    <text evidence="10">The sequence shown here is derived from an EMBL/GenBank/DDBJ whole genome shotgun (WGS) entry which is preliminary data.</text>
</comment>
<dbReference type="SMART" id="SM00382">
    <property type="entry name" value="AAA"/>
    <property type="match status" value="1"/>
</dbReference>
<keyword evidence="7" id="KW-0406">Ion transport</keyword>
<keyword evidence="1" id="KW-0813">Transport</keyword>
<dbReference type="InterPro" id="IPR017871">
    <property type="entry name" value="ABC_transporter-like_CS"/>
</dbReference>
<sequence>MIELNVHKTLQSAQGSMELHVELTVEKGQFITLYGESGAGKTSTLRMLSGLMPPDKGSITVNGTVWFDRERKTNLNPRHRNIGYVFQDYALFPNMTVSQNLEFALDRKQDKTVVEDLIATMELQQLRHRKPGTLSGGQKQRVALARALVRQPGVLLLDEPLSALDSAMRQKLQQYILEAHKKYGLTTILISHDIGEIIKLSDKVYEMQNGKIVRQGAPPDMFGLGKTSAKFRFTGEVIRIQKEDVVYVVTIRIGNDAVKVIADQSEVSHLQPGDKVAVASKAFNPVIQKI</sequence>
<evidence type="ECO:0000256" key="6">
    <source>
        <dbReference type="ARBA" id="ARBA00023004"/>
    </source>
</evidence>
<evidence type="ECO:0000256" key="3">
    <source>
        <dbReference type="ARBA" id="ARBA00022496"/>
    </source>
</evidence>
<dbReference type="InterPro" id="IPR027417">
    <property type="entry name" value="P-loop_NTPase"/>
</dbReference>
<evidence type="ECO:0000256" key="8">
    <source>
        <dbReference type="ARBA" id="ARBA00023136"/>
    </source>
</evidence>
<dbReference type="InterPro" id="IPR015853">
    <property type="entry name" value="ABC_transpr_FbpC"/>
</dbReference>
<dbReference type="PANTHER" id="PTHR42781">
    <property type="entry name" value="SPERMIDINE/PUTRESCINE IMPORT ATP-BINDING PROTEIN POTA"/>
    <property type="match status" value="1"/>
</dbReference>
<keyword evidence="3" id="KW-0410">Iron transport</keyword>
<keyword evidence="6" id="KW-0408">Iron</keyword>
<dbReference type="Gene3D" id="3.40.50.300">
    <property type="entry name" value="P-loop containing nucleotide triphosphate hydrolases"/>
    <property type="match status" value="1"/>
</dbReference>
<dbReference type="SUPFAM" id="SSF52540">
    <property type="entry name" value="P-loop containing nucleoside triphosphate hydrolases"/>
    <property type="match status" value="1"/>
</dbReference>
<keyword evidence="4" id="KW-0547">Nucleotide-binding</keyword>
<evidence type="ECO:0000313" key="11">
    <source>
        <dbReference type="Proteomes" id="UP000653730"/>
    </source>
</evidence>
<keyword evidence="2" id="KW-1003">Cell membrane</keyword>
<keyword evidence="8" id="KW-0472">Membrane</keyword>
<name>A0A926JT55_9FLAO</name>
<feature type="domain" description="ABC transporter" evidence="9">
    <location>
        <begin position="1"/>
        <end position="234"/>
    </location>
</feature>
<accession>A0A926JT55</accession>
<dbReference type="GO" id="GO:0016020">
    <property type="term" value="C:membrane"/>
    <property type="evidence" value="ECO:0007669"/>
    <property type="project" value="InterPro"/>
</dbReference>
<dbReference type="PROSITE" id="PS50893">
    <property type="entry name" value="ABC_TRANSPORTER_2"/>
    <property type="match status" value="1"/>
</dbReference>
<dbReference type="InterPro" id="IPR003593">
    <property type="entry name" value="AAA+_ATPase"/>
</dbReference>
<dbReference type="GO" id="GO:0016887">
    <property type="term" value="F:ATP hydrolysis activity"/>
    <property type="evidence" value="ECO:0007669"/>
    <property type="project" value="InterPro"/>
</dbReference>
<evidence type="ECO:0000259" key="9">
    <source>
        <dbReference type="PROSITE" id="PS50893"/>
    </source>
</evidence>
<dbReference type="CDD" id="cd03259">
    <property type="entry name" value="ABC_Carb_Solutes_like"/>
    <property type="match status" value="1"/>
</dbReference>
<keyword evidence="5 10" id="KW-0067">ATP-binding</keyword>
<evidence type="ECO:0000256" key="2">
    <source>
        <dbReference type="ARBA" id="ARBA00022475"/>
    </source>
</evidence>
<dbReference type="PROSITE" id="PS00211">
    <property type="entry name" value="ABC_TRANSPORTER_1"/>
    <property type="match status" value="1"/>
</dbReference>
<dbReference type="EMBL" id="JACVDC010000040">
    <property type="protein sequence ID" value="MBC9796894.1"/>
    <property type="molecule type" value="Genomic_DNA"/>
</dbReference>
<evidence type="ECO:0000256" key="7">
    <source>
        <dbReference type="ARBA" id="ARBA00023065"/>
    </source>
</evidence>
<reference evidence="10 11" key="1">
    <citation type="submission" date="2020-09" db="EMBL/GenBank/DDBJ databases">
        <title>Sinomicrobium weinanense sp. nov., a halophilic bacteria isolated from saline-alkali soil.</title>
        <authorList>
            <person name="Wu P."/>
            <person name="Ren H."/>
            <person name="Mei Y."/>
            <person name="Liang Y."/>
            <person name="Chen Z."/>
        </authorList>
    </citation>
    <scope>NUCLEOTIDE SEQUENCE [LARGE SCALE GENOMIC DNA]</scope>
    <source>
        <strain evidence="10 11">FJxs</strain>
    </source>
</reference>
<dbReference type="GO" id="GO:0005524">
    <property type="term" value="F:ATP binding"/>
    <property type="evidence" value="ECO:0007669"/>
    <property type="project" value="UniProtKB-KW"/>
</dbReference>
<dbReference type="InterPro" id="IPR003439">
    <property type="entry name" value="ABC_transporter-like_ATP-bd"/>
</dbReference>
<organism evidence="10 11">
    <name type="scientific">Sinomicrobium weinanense</name>
    <dbReference type="NCBI Taxonomy" id="2842200"/>
    <lineage>
        <taxon>Bacteria</taxon>
        <taxon>Pseudomonadati</taxon>
        <taxon>Bacteroidota</taxon>
        <taxon>Flavobacteriia</taxon>
        <taxon>Flavobacteriales</taxon>
        <taxon>Flavobacteriaceae</taxon>
        <taxon>Sinomicrobium</taxon>
    </lineage>
</organism>
<evidence type="ECO:0000256" key="1">
    <source>
        <dbReference type="ARBA" id="ARBA00022448"/>
    </source>
</evidence>
<dbReference type="InterPro" id="IPR050093">
    <property type="entry name" value="ABC_SmlMolc_Importer"/>
</dbReference>
<dbReference type="Pfam" id="PF00005">
    <property type="entry name" value="ABC_tran"/>
    <property type="match status" value="1"/>
</dbReference>
<evidence type="ECO:0000256" key="4">
    <source>
        <dbReference type="ARBA" id="ARBA00022741"/>
    </source>
</evidence>
<protein>
    <submittedName>
        <fullName evidence="10">ATP-binding cassette domain-containing protein</fullName>
    </submittedName>
</protein>
<proteinExistence type="predicted"/>
<dbReference type="PANTHER" id="PTHR42781:SF4">
    <property type="entry name" value="SPERMIDINE_PUTRESCINE IMPORT ATP-BINDING PROTEIN POTA"/>
    <property type="match status" value="1"/>
</dbReference>
<gene>
    <name evidence="10" type="ORF">IBL28_13015</name>
</gene>